<dbReference type="Gene3D" id="2.60.40.3330">
    <property type="match status" value="1"/>
</dbReference>
<dbReference type="PANTHER" id="PTHR21700">
    <property type="entry name" value="TRANSTHYRETIN-LIKE FAMILY PROTEIN-RELATED"/>
    <property type="match status" value="1"/>
</dbReference>
<dbReference type="OrthoDB" id="5811720at2759"/>
<keyword evidence="3" id="KW-0964">Secreted</keyword>
<dbReference type="PANTHER" id="PTHR21700:SF15">
    <property type="entry name" value="TRANSTHYRETIN-LIKE FAMILY PROTEIN"/>
    <property type="match status" value="1"/>
</dbReference>
<comment type="subcellular location">
    <subcellularLocation>
        <location evidence="1">Secreted</location>
    </subcellularLocation>
</comment>
<dbReference type="Proteomes" id="UP001152747">
    <property type="component" value="Unassembled WGS sequence"/>
</dbReference>
<evidence type="ECO:0000256" key="5">
    <source>
        <dbReference type="SAM" id="SignalP"/>
    </source>
</evidence>
<dbReference type="Pfam" id="PF01060">
    <property type="entry name" value="TTR-52"/>
    <property type="match status" value="1"/>
</dbReference>
<protein>
    <submittedName>
        <fullName evidence="6">Uncharacterized protein</fullName>
    </submittedName>
</protein>
<gene>
    <name evidence="6" type="ORF">CAMP_LOCUS16916</name>
</gene>
<accession>A0A9P1IXV0</accession>
<organism evidence="6 7">
    <name type="scientific">Caenorhabditis angaria</name>
    <dbReference type="NCBI Taxonomy" id="860376"/>
    <lineage>
        <taxon>Eukaryota</taxon>
        <taxon>Metazoa</taxon>
        <taxon>Ecdysozoa</taxon>
        <taxon>Nematoda</taxon>
        <taxon>Chromadorea</taxon>
        <taxon>Rhabditida</taxon>
        <taxon>Rhabditina</taxon>
        <taxon>Rhabditomorpha</taxon>
        <taxon>Rhabditoidea</taxon>
        <taxon>Rhabditidae</taxon>
        <taxon>Peloderinae</taxon>
        <taxon>Caenorhabditis</taxon>
    </lineage>
</organism>
<feature type="signal peptide" evidence="5">
    <location>
        <begin position="1"/>
        <end position="16"/>
    </location>
</feature>
<dbReference type="InterPro" id="IPR038479">
    <property type="entry name" value="Transthyretin-like_sf"/>
</dbReference>
<feature type="chain" id="PRO_5040507647" evidence="5">
    <location>
        <begin position="17"/>
        <end position="162"/>
    </location>
</feature>
<dbReference type="GO" id="GO:0005576">
    <property type="term" value="C:extracellular region"/>
    <property type="evidence" value="ECO:0007669"/>
    <property type="project" value="UniProtKB-SubCell"/>
</dbReference>
<dbReference type="GO" id="GO:0009986">
    <property type="term" value="C:cell surface"/>
    <property type="evidence" value="ECO:0007669"/>
    <property type="project" value="InterPro"/>
</dbReference>
<reference evidence="6" key="1">
    <citation type="submission" date="2022-11" db="EMBL/GenBank/DDBJ databases">
        <authorList>
            <person name="Kikuchi T."/>
        </authorList>
    </citation>
    <scope>NUCLEOTIDE SEQUENCE</scope>
    <source>
        <strain evidence="6">PS1010</strain>
    </source>
</reference>
<evidence type="ECO:0000256" key="1">
    <source>
        <dbReference type="ARBA" id="ARBA00004613"/>
    </source>
</evidence>
<evidence type="ECO:0000313" key="7">
    <source>
        <dbReference type="Proteomes" id="UP001152747"/>
    </source>
</evidence>
<comment type="similarity">
    <text evidence="2">Belongs to the nematode transthyretin-like family.</text>
</comment>
<evidence type="ECO:0000256" key="3">
    <source>
        <dbReference type="ARBA" id="ARBA00022525"/>
    </source>
</evidence>
<name>A0A9P1IXV0_9PELO</name>
<dbReference type="EMBL" id="CANHGI010000006">
    <property type="protein sequence ID" value="CAI5454279.1"/>
    <property type="molecule type" value="Genomic_DNA"/>
</dbReference>
<proteinExistence type="inferred from homology"/>
<evidence type="ECO:0000313" key="6">
    <source>
        <dbReference type="EMBL" id="CAI5454279.1"/>
    </source>
</evidence>
<keyword evidence="4 5" id="KW-0732">Signal</keyword>
<evidence type="ECO:0000256" key="2">
    <source>
        <dbReference type="ARBA" id="ARBA00010112"/>
    </source>
</evidence>
<comment type="caution">
    <text evidence="6">The sequence shown here is derived from an EMBL/GenBank/DDBJ whole genome shotgun (WGS) entry which is preliminary data.</text>
</comment>
<dbReference type="InterPro" id="IPR001534">
    <property type="entry name" value="Transthyretin-like"/>
</dbReference>
<sequence>MLYIFLVLILIQTVSGAGDIEVESSVANRSIAIKGQLFCGKKPFEGAKIRLYRVFQANKEDNLAEILDSKQTYVTGMFQLEGNTEKRDRTKTEIQPFVTIHHNCDMDNKETANQGYKRWQVQIPQDYVTLGVKARKTYDFGKINLQLEFPGESYDKNFKFND</sequence>
<evidence type="ECO:0000256" key="4">
    <source>
        <dbReference type="ARBA" id="ARBA00022729"/>
    </source>
</evidence>
<keyword evidence="7" id="KW-1185">Reference proteome</keyword>
<dbReference type="AlphaFoldDB" id="A0A9P1IXV0"/>